<protein>
    <submittedName>
        <fullName evidence="1">Uncharacterized protein</fullName>
    </submittedName>
</protein>
<dbReference type="AlphaFoldDB" id="A0A251SQH4"/>
<dbReference type="Proteomes" id="UP000215914">
    <property type="component" value="Chromosome 13"/>
</dbReference>
<dbReference type="EMBL" id="CM007902">
    <property type="protein sequence ID" value="OTG00546.1"/>
    <property type="molecule type" value="Genomic_DNA"/>
</dbReference>
<proteinExistence type="predicted"/>
<name>A0A251SQH4_HELAN</name>
<accession>A0A251SQH4</accession>
<dbReference type="InParanoid" id="A0A251SQH4"/>
<organism evidence="1 2">
    <name type="scientific">Helianthus annuus</name>
    <name type="common">Common sunflower</name>
    <dbReference type="NCBI Taxonomy" id="4232"/>
    <lineage>
        <taxon>Eukaryota</taxon>
        <taxon>Viridiplantae</taxon>
        <taxon>Streptophyta</taxon>
        <taxon>Embryophyta</taxon>
        <taxon>Tracheophyta</taxon>
        <taxon>Spermatophyta</taxon>
        <taxon>Magnoliopsida</taxon>
        <taxon>eudicotyledons</taxon>
        <taxon>Gunneridae</taxon>
        <taxon>Pentapetalae</taxon>
        <taxon>asterids</taxon>
        <taxon>campanulids</taxon>
        <taxon>Asterales</taxon>
        <taxon>Asteraceae</taxon>
        <taxon>Asteroideae</taxon>
        <taxon>Heliantheae alliance</taxon>
        <taxon>Heliantheae</taxon>
        <taxon>Helianthus</taxon>
    </lineage>
</organism>
<reference evidence="2" key="1">
    <citation type="journal article" date="2017" name="Nature">
        <title>The sunflower genome provides insights into oil metabolism, flowering and Asterid evolution.</title>
        <authorList>
            <person name="Badouin H."/>
            <person name="Gouzy J."/>
            <person name="Grassa C.J."/>
            <person name="Murat F."/>
            <person name="Staton S.E."/>
            <person name="Cottret L."/>
            <person name="Lelandais-Briere C."/>
            <person name="Owens G.L."/>
            <person name="Carrere S."/>
            <person name="Mayjonade B."/>
            <person name="Legrand L."/>
            <person name="Gill N."/>
            <person name="Kane N.C."/>
            <person name="Bowers J.E."/>
            <person name="Hubner S."/>
            <person name="Bellec A."/>
            <person name="Berard A."/>
            <person name="Berges H."/>
            <person name="Blanchet N."/>
            <person name="Boniface M.C."/>
            <person name="Brunel D."/>
            <person name="Catrice O."/>
            <person name="Chaidir N."/>
            <person name="Claudel C."/>
            <person name="Donnadieu C."/>
            <person name="Faraut T."/>
            <person name="Fievet G."/>
            <person name="Helmstetter N."/>
            <person name="King M."/>
            <person name="Knapp S.J."/>
            <person name="Lai Z."/>
            <person name="Le Paslier M.C."/>
            <person name="Lippi Y."/>
            <person name="Lorenzon L."/>
            <person name="Mandel J.R."/>
            <person name="Marage G."/>
            <person name="Marchand G."/>
            <person name="Marquand E."/>
            <person name="Bret-Mestries E."/>
            <person name="Morien E."/>
            <person name="Nambeesan S."/>
            <person name="Nguyen T."/>
            <person name="Pegot-Espagnet P."/>
            <person name="Pouilly N."/>
            <person name="Raftis F."/>
            <person name="Sallet E."/>
            <person name="Schiex T."/>
            <person name="Thomas J."/>
            <person name="Vandecasteele C."/>
            <person name="Vares D."/>
            <person name="Vear F."/>
            <person name="Vautrin S."/>
            <person name="Crespi M."/>
            <person name="Mangin B."/>
            <person name="Burke J.M."/>
            <person name="Salse J."/>
            <person name="Munos S."/>
            <person name="Vincourt P."/>
            <person name="Rieseberg L.H."/>
            <person name="Langlade N.B."/>
        </authorList>
    </citation>
    <scope>NUCLEOTIDE SEQUENCE [LARGE SCALE GENOMIC DNA]</scope>
    <source>
        <strain evidence="2">cv. SF193</strain>
    </source>
</reference>
<evidence type="ECO:0000313" key="2">
    <source>
        <dbReference type="Proteomes" id="UP000215914"/>
    </source>
</evidence>
<gene>
    <name evidence="1" type="ORF">HannXRQ_Chr13g0392251</name>
</gene>
<sequence>MLRTSYLGGGLVVLCKTQLKITGFMTFIKHLVQNFSSLQKPHGFKIILDHNIQAYIMLDKLSKHNFKCLHVIKQNRQNTEALFGKSRHLNKIIKYKKLYILFSAPSPGRVKRPPDPT</sequence>
<evidence type="ECO:0000313" key="1">
    <source>
        <dbReference type="EMBL" id="OTG00546.1"/>
    </source>
</evidence>
<keyword evidence="2" id="KW-1185">Reference proteome</keyword>